<reference evidence="1" key="2">
    <citation type="submission" date="2023-02" db="EMBL/GenBank/DDBJ databases">
        <authorList>
            <person name="Swenson N.G."/>
            <person name="Wegrzyn J.L."/>
            <person name="Mcevoy S.L."/>
        </authorList>
    </citation>
    <scope>NUCLEOTIDE SEQUENCE</scope>
    <source>
        <strain evidence="1">91603</strain>
        <tissue evidence="1">Leaf</tissue>
    </source>
</reference>
<dbReference type="PANTHER" id="PTHR36763">
    <property type="entry name" value="EXPRESSED PROTEIN"/>
    <property type="match status" value="1"/>
</dbReference>
<accession>A0AAD5NRD7</accession>
<protein>
    <submittedName>
        <fullName evidence="1">Uncharacterized protein</fullName>
    </submittedName>
</protein>
<dbReference type="Proteomes" id="UP001064489">
    <property type="component" value="Chromosome 5"/>
</dbReference>
<comment type="caution">
    <text evidence="1">The sequence shown here is derived from an EMBL/GenBank/DDBJ whole genome shotgun (WGS) entry which is preliminary data.</text>
</comment>
<reference evidence="1" key="1">
    <citation type="journal article" date="2022" name="Plant J.">
        <title>Strategies of tolerance reflected in two North American maple genomes.</title>
        <authorList>
            <person name="McEvoy S.L."/>
            <person name="Sezen U.U."/>
            <person name="Trouern-Trend A."/>
            <person name="McMahon S.M."/>
            <person name="Schaberg P.G."/>
            <person name="Yang J."/>
            <person name="Wegrzyn J.L."/>
            <person name="Swenson N.G."/>
        </authorList>
    </citation>
    <scope>NUCLEOTIDE SEQUENCE</scope>
    <source>
        <strain evidence="1">91603</strain>
    </source>
</reference>
<organism evidence="1 2">
    <name type="scientific">Acer negundo</name>
    <name type="common">Box elder</name>
    <dbReference type="NCBI Taxonomy" id="4023"/>
    <lineage>
        <taxon>Eukaryota</taxon>
        <taxon>Viridiplantae</taxon>
        <taxon>Streptophyta</taxon>
        <taxon>Embryophyta</taxon>
        <taxon>Tracheophyta</taxon>
        <taxon>Spermatophyta</taxon>
        <taxon>Magnoliopsida</taxon>
        <taxon>eudicotyledons</taxon>
        <taxon>Gunneridae</taxon>
        <taxon>Pentapetalae</taxon>
        <taxon>rosids</taxon>
        <taxon>malvids</taxon>
        <taxon>Sapindales</taxon>
        <taxon>Sapindaceae</taxon>
        <taxon>Hippocastanoideae</taxon>
        <taxon>Acereae</taxon>
        <taxon>Acer</taxon>
    </lineage>
</organism>
<sequence>MSSSSSTMGTRQLQSSGMLSRQQLLYLFNRFSFLTSQPDVKKRVADAVNEKKEAVAVTSEIQEEIFLEMGVDPRFGIANLGKVNMTYENDRDLMIQFYKFVATRMQNQEECGGGGGGATSCEFEDWGSFGDETIIQQKSEILADESQMIPFVADKARFFFCYIV</sequence>
<gene>
    <name evidence="1" type="ORF">LWI28_013341</name>
</gene>
<evidence type="ECO:0000313" key="2">
    <source>
        <dbReference type="Proteomes" id="UP001064489"/>
    </source>
</evidence>
<keyword evidence="2" id="KW-1185">Reference proteome</keyword>
<name>A0AAD5NRD7_ACENE</name>
<dbReference type="EMBL" id="JAJSOW010000102">
    <property type="protein sequence ID" value="KAI9177294.1"/>
    <property type="molecule type" value="Genomic_DNA"/>
</dbReference>
<dbReference type="PANTHER" id="PTHR36763:SF1">
    <property type="entry name" value="EXPRESSED PROTEIN"/>
    <property type="match status" value="1"/>
</dbReference>
<dbReference type="AlphaFoldDB" id="A0AAD5NRD7"/>
<proteinExistence type="predicted"/>
<evidence type="ECO:0000313" key="1">
    <source>
        <dbReference type="EMBL" id="KAI9177294.1"/>
    </source>
</evidence>